<protein>
    <submittedName>
        <fullName evidence="1">Uncharacterized protein</fullName>
    </submittedName>
</protein>
<dbReference type="Proteomes" id="UP000195557">
    <property type="component" value="Unassembled WGS sequence"/>
</dbReference>
<reference evidence="1" key="1">
    <citation type="submission" date="2017-04" db="EMBL/GenBank/DDBJ databases">
        <title>Population genomics of picophytoplankton unveils novel chromosome hypervariability.</title>
        <authorList>
            <consortium name="DOE Joint Genome Institute"/>
            <person name="Blanc-Mathieu R."/>
            <person name="Krasovec M."/>
            <person name="Hebrard M."/>
            <person name="Yau S."/>
            <person name="Desgranges E."/>
            <person name="Martin J."/>
            <person name="Schackwitz W."/>
            <person name="Kuo A."/>
            <person name="Salin G."/>
            <person name="Donnadieu C."/>
            <person name="Desdevises Y."/>
            <person name="Sanchez-Ferandin S."/>
            <person name="Moreau H."/>
            <person name="Rivals E."/>
            <person name="Grigoriev I.V."/>
            <person name="Grimsley N."/>
            <person name="Eyre-Walker A."/>
            <person name="Piganeau G."/>
        </authorList>
    </citation>
    <scope>NUCLEOTIDE SEQUENCE [LARGE SCALE GENOMIC DNA]</scope>
    <source>
        <strain evidence="1">RCC 1115</strain>
    </source>
</reference>
<accession>A0A1Y5I947</accession>
<dbReference type="EMBL" id="KZ155785">
    <property type="protein sequence ID" value="OUS46026.1"/>
    <property type="molecule type" value="Genomic_DNA"/>
</dbReference>
<organism evidence="1">
    <name type="scientific">Ostreococcus tauri</name>
    <name type="common">Marine green alga</name>
    <dbReference type="NCBI Taxonomy" id="70448"/>
    <lineage>
        <taxon>Eukaryota</taxon>
        <taxon>Viridiplantae</taxon>
        <taxon>Chlorophyta</taxon>
        <taxon>Mamiellophyceae</taxon>
        <taxon>Mamiellales</taxon>
        <taxon>Bathycoccaceae</taxon>
        <taxon>Ostreococcus</taxon>
    </lineage>
</organism>
<gene>
    <name evidence="1" type="ORF">BE221DRAFT_192698</name>
</gene>
<evidence type="ECO:0000313" key="1">
    <source>
        <dbReference type="EMBL" id="OUS46026.1"/>
    </source>
</evidence>
<proteinExistence type="predicted"/>
<sequence>MDDVDDASDATAVVTLLETVDAMRTRVEAEMMGAAEGVSDARARAKTLEETLREREARSVEEIACIAENCDAVAKKAKELFSS</sequence>
<dbReference type="AlphaFoldDB" id="A0A1Y5I947"/>
<name>A0A1Y5I947_OSTTA</name>